<evidence type="ECO:0000256" key="1">
    <source>
        <dbReference type="SAM" id="MobiDB-lite"/>
    </source>
</evidence>
<dbReference type="Proteomes" id="UP001066276">
    <property type="component" value="Chromosome 4_1"/>
</dbReference>
<dbReference type="EMBL" id="JANPWB010000007">
    <property type="protein sequence ID" value="KAJ1170291.1"/>
    <property type="molecule type" value="Genomic_DNA"/>
</dbReference>
<evidence type="ECO:0000313" key="3">
    <source>
        <dbReference type="Proteomes" id="UP001066276"/>
    </source>
</evidence>
<keyword evidence="3" id="KW-1185">Reference proteome</keyword>
<proteinExistence type="predicted"/>
<sequence>MDTLSRPHQHSHSDACRRGSPCPRLPGNKGTRCLDQALHPQPQGQRGTTYQCRSDQQVARILAQSVTGRRSPPCALPASPK</sequence>
<feature type="compositionally biased region" description="Polar residues" evidence="1">
    <location>
        <begin position="42"/>
        <end position="53"/>
    </location>
</feature>
<accession>A0AAV7T2I4</accession>
<reference evidence="2" key="1">
    <citation type="journal article" date="2022" name="bioRxiv">
        <title>Sequencing and chromosome-scale assembly of the giantPleurodeles waltlgenome.</title>
        <authorList>
            <person name="Brown T."/>
            <person name="Elewa A."/>
            <person name="Iarovenko S."/>
            <person name="Subramanian E."/>
            <person name="Araus A.J."/>
            <person name="Petzold A."/>
            <person name="Susuki M."/>
            <person name="Suzuki K.-i.T."/>
            <person name="Hayashi T."/>
            <person name="Toyoda A."/>
            <person name="Oliveira C."/>
            <person name="Osipova E."/>
            <person name="Leigh N.D."/>
            <person name="Simon A."/>
            <person name="Yun M.H."/>
        </authorList>
    </citation>
    <scope>NUCLEOTIDE SEQUENCE</scope>
    <source>
        <strain evidence="2">20211129_DDA</strain>
        <tissue evidence="2">Liver</tissue>
    </source>
</reference>
<name>A0AAV7T2I4_PLEWA</name>
<organism evidence="2 3">
    <name type="scientific">Pleurodeles waltl</name>
    <name type="common">Iberian ribbed newt</name>
    <dbReference type="NCBI Taxonomy" id="8319"/>
    <lineage>
        <taxon>Eukaryota</taxon>
        <taxon>Metazoa</taxon>
        <taxon>Chordata</taxon>
        <taxon>Craniata</taxon>
        <taxon>Vertebrata</taxon>
        <taxon>Euteleostomi</taxon>
        <taxon>Amphibia</taxon>
        <taxon>Batrachia</taxon>
        <taxon>Caudata</taxon>
        <taxon>Salamandroidea</taxon>
        <taxon>Salamandridae</taxon>
        <taxon>Pleurodelinae</taxon>
        <taxon>Pleurodeles</taxon>
    </lineage>
</organism>
<evidence type="ECO:0000313" key="2">
    <source>
        <dbReference type="EMBL" id="KAJ1170291.1"/>
    </source>
</evidence>
<gene>
    <name evidence="2" type="ORF">NDU88_002169</name>
</gene>
<dbReference type="AlphaFoldDB" id="A0AAV7T2I4"/>
<feature type="region of interest" description="Disordered" evidence="1">
    <location>
        <begin position="1"/>
        <end position="53"/>
    </location>
</feature>
<comment type="caution">
    <text evidence="2">The sequence shown here is derived from an EMBL/GenBank/DDBJ whole genome shotgun (WGS) entry which is preliminary data.</text>
</comment>
<protein>
    <submittedName>
        <fullName evidence="2">Uncharacterized protein</fullName>
    </submittedName>
</protein>